<comment type="catalytic activity">
    <reaction evidence="1">
        <text>[protein]-peptidylproline (omega=180) = [protein]-peptidylproline (omega=0)</text>
        <dbReference type="Rhea" id="RHEA:16237"/>
        <dbReference type="Rhea" id="RHEA-COMP:10747"/>
        <dbReference type="Rhea" id="RHEA-COMP:10748"/>
        <dbReference type="ChEBI" id="CHEBI:83833"/>
        <dbReference type="ChEBI" id="CHEBI:83834"/>
        <dbReference type="EC" id="5.2.1.8"/>
    </reaction>
</comment>
<dbReference type="PANTHER" id="PTHR47717:SF1">
    <property type="entry name" value="PEPTIDYL-PROLYL CIS-TRANS ISOMERASE FKBP19, CHLOROPLASTIC"/>
    <property type="match status" value="1"/>
</dbReference>
<gene>
    <name evidence="4" type="ORF">JKP88DRAFT_336224</name>
</gene>
<feature type="chain" id="PRO_5032431482" description="peptidylprolyl isomerase" evidence="2">
    <location>
        <begin position="20"/>
        <end position="231"/>
    </location>
</feature>
<accession>A0A835YKN3</accession>
<dbReference type="InterPro" id="IPR006311">
    <property type="entry name" value="TAT_signal"/>
</dbReference>
<keyword evidence="1" id="KW-0413">Isomerase</keyword>
<dbReference type="GO" id="GO:0003755">
    <property type="term" value="F:peptidyl-prolyl cis-trans isomerase activity"/>
    <property type="evidence" value="ECO:0007669"/>
    <property type="project" value="UniProtKB-KW"/>
</dbReference>
<comment type="caution">
    <text evidence="4">The sequence shown here is derived from an EMBL/GenBank/DDBJ whole genome shotgun (WGS) entry which is preliminary data.</text>
</comment>
<protein>
    <recommendedName>
        <fullName evidence="1">peptidylprolyl isomerase</fullName>
        <ecNumber evidence="1">5.2.1.8</ecNumber>
    </recommendedName>
</protein>
<dbReference type="AlphaFoldDB" id="A0A835YKN3"/>
<evidence type="ECO:0000313" key="4">
    <source>
        <dbReference type="EMBL" id="KAG5176233.1"/>
    </source>
</evidence>
<name>A0A835YKN3_9STRA</name>
<keyword evidence="2" id="KW-0732">Signal</keyword>
<dbReference type="OrthoDB" id="77911at2759"/>
<evidence type="ECO:0000256" key="1">
    <source>
        <dbReference type="PROSITE-ProRule" id="PRU00277"/>
    </source>
</evidence>
<dbReference type="EMBL" id="JAFCMP010000539">
    <property type="protein sequence ID" value="KAG5176233.1"/>
    <property type="molecule type" value="Genomic_DNA"/>
</dbReference>
<dbReference type="Gene3D" id="3.10.50.40">
    <property type="match status" value="1"/>
</dbReference>
<dbReference type="PROSITE" id="PS50059">
    <property type="entry name" value="FKBP_PPIASE"/>
    <property type="match status" value="1"/>
</dbReference>
<evidence type="ECO:0000256" key="2">
    <source>
        <dbReference type="SAM" id="SignalP"/>
    </source>
</evidence>
<dbReference type="Proteomes" id="UP000664859">
    <property type="component" value="Unassembled WGS sequence"/>
</dbReference>
<feature type="signal peptide" evidence="2">
    <location>
        <begin position="1"/>
        <end position="19"/>
    </location>
</feature>
<organism evidence="4 5">
    <name type="scientific">Tribonema minus</name>
    <dbReference type="NCBI Taxonomy" id="303371"/>
    <lineage>
        <taxon>Eukaryota</taxon>
        <taxon>Sar</taxon>
        <taxon>Stramenopiles</taxon>
        <taxon>Ochrophyta</taxon>
        <taxon>PX clade</taxon>
        <taxon>Xanthophyceae</taxon>
        <taxon>Tribonematales</taxon>
        <taxon>Tribonemataceae</taxon>
        <taxon>Tribonema</taxon>
    </lineage>
</organism>
<dbReference type="SUPFAM" id="SSF54534">
    <property type="entry name" value="FKBP-like"/>
    <property type="match status" value="1"/>
</dbReference>
<reference evidence="4" key="1">
    <citation type="submission" date="2021-02" db="EMBL/GenBank/DDBJ databases">
        <title>First Annotated Genome of the Yellow-green Alga Tribonema minus.</title>
        <authorList>
            <person name="Mahan K.M."/>
        </authorList>
    </citation>
    <scope>NUCLEOTIDE SEQUENCE</scope>
    <source>
        <strain evidence="4">UTEX B ZZ1240</strain>
    </source>
</reference>
<keyword evidence="5" id="KW-1185">Reference proteome</keyword>
<evidence type="ECO:0000313" key="5">
    <source>
        <dbReference type="Proteomes" id="UP000664859"/>
    </source>
</evidence>
<evidence type="ECO:0000259" key="3">
    <source>
        <dbReference type="PROSITE" id="PS50059"/>
    </source>
</evidence>
<dbReference type="PROSITE" id="PS51318">
    <property type="entry name" value="TAT"/>
    <property type="match status" value="1"/>
</dbReference>
<feature type="domain" description="PPIase FKBP-type" evidence="3">
    <location>
        <begin position="117"/>
        <end position="189"/>
    </location>
</feature>
<sequence length="231" mass="24406">MRILARACLLAVCLRYSKAFNIITPRCAIDGTSRRDLLKVATVALPGALAAVIADPRAAAAAQTSAGGLASFESVSTQTPLSGKDQAPLGDVPFTTLPSGVKIKDYRSGSGAEVKKGSRVWVQATGRMLNLNGVKFFSTKDNVVDPLVGPEPLVLTIGDGSTIPGLEEGILGMKKGGIRRIVVPAAQGYKVGTPFQPAPRSKIDQNALDSVVKNPRRDSTTLWDVQVERVR</sequence>
<dbReference type="Pfam" id="PF00254">
    <property type="entry name" value="FKBP_C"/>
    <property type="match status" value="1"/>
</dbReference>
<dbReference type="EC" id="5.2.1.8" evidence="1"/>
<dbReference type="InterPro" id="IPR046357">
    <property type="entry name" value="PPIase_dom_sf"/>
</dbReference>
<dbReference type="InterPro" id="IPR044208">
    <property type="entry name" value="FKBP19-like"/>
</dbReference>
<keyword evidence="1" id="KW-0697">Rotamase</keyword>
<proteinExistence type="predicted"/>
<dbReference type="InterPro" id="IPR001179">
    <property type="entry name" value="PPIase_FKBP_dom"/>
</dbReference>
<dbReference type="PANTHER" id="PTHR47717">
    <property type="entry name" value="PEPTIDYL-PROLYL CIS-TRANS ISOMERASE FKBP19, CHLOROPLASTIC"/>
    <property type="match status" value="1"/>
</dbReference>